<dbReference type="InterPro" id="IPR002139">
    <property type="entry name" value="Ribo/fructo_kinase"/>
</dbReference>
<feature type="binding site" evidence="12">
    <location>
        <position position="284"/>
    </location>
    <ligand>
        <name>K(+)</name>
        <dbReference type="ChEBI" id="CHEBI:29103"/>
    </ligand>
</feature>
<keyword evidence="12" id="KW-0963">Cytoplasm</keyword>
<dbReference type="Pfam" id="PF00294">
    <property type="entry name" value="PfkB"/>
    <property type="match status" value="1"/>
</dbReference>
<dbReference type="PRINTS" id="PR00990">
    <property type="entry name" value="RIBOKINASE"/>
</dbReference>
<dbReference type="InterPro" id="IPR011611">
    <property type="entry name" value="PfkB_dom"/>
</dbReference>
<dbReference type="RefSeq" id="WP_107575988.1">
    <property type="nucleotide sequence ID" value="NZ_PZPL01000002.1"/>
</dbReference>
<feature type="binding site" evidence="12">
    <location>
        <position position="293"/>
    </location>
    <ligand>
        <name>K(+)</name>
        <dbReference type="ChEBI" id="CHEBI:29103"/>
    </ligand>
</feature>
<comment type="activity regulation">
    <text evidence="12">Activated by a monovalent cation that binds near, but not in, the active site. The most likely occupant of the site in vivo is potassium. Ion binding induces a conformational change that may alter substrate affinity.</text>
</comment>
<evidence type="ECO:0000256" key="9">
    <source>
        <dbReference type="ARBA" id="ARBA00022842"/>
    </source>
</evidence>
<keyword evidence="8 12" id="KW-0067">ATP-binding</keyword>
<dbReference type="EC" id="2.7.1.15" evidence="2 12"/>
<comment type="pathway">
    <text evidence="12">Carbohydrate metabolism; D-ribose degradation; D-ribose 5-phosphate from beta-D-ribopyranose: step 2/2.</text>
</comment>
<sequence>MTENAILVVGSINYDLIISQQRLPRRGETLAADSFRGDFGGKGANQAMQAARLGAAVRFIGATGADHYGRLCSDNLQEAGITCRLRPTSAPNGLGIVHVVGQGEVYATIVEGANAEVTESWIDDSADFFEGVGLVVLQNEVPISANERAVQLATAAGIPVLYNAAPARPVSRELTRACAWLIVNEDEAASYLGRDLGQVDDDAAMRLAVRELRSWCDDVILTLGSRGCYVAAGLDVEFVPAVATFAVDTTGAGDSFIGAFAAAIVDGAAPFDAARGAARVASITVEGVGAQSSMPTREALQSEIVRQAPAHPRPGRAG</sequence>
<feature type="binding site" evidence="12">
    <location>
        <position position="254"/>
    </location>
    <ligand>
        <name>substrate</name>
    </ligand>
</feature>
<keyword evidence="11 12" id="KW-0119">Carbohydrate metabolism</keyword>
<feature type="binding site" evidence="12">
    <location>
        <begin position="253"/>
        <end position="254"/>
    </location>
    <ligand>
        <name>ATP</name>
        <dbReference type="ChEBI" id="CHEBI:30616"/>
    </ligand>
</feature>
<evidence type="ECO:0000256" key="1">
    <source>
        <dbReference type="ARBA" id="ARBA00005380"/>
    </source>
</evidence>
<keyword evidence="7 12" id="KW-0418">Kinase</keyword>
<proteinExistence type="inferred from homology"/>
<name>A0A2T4UNU5_9MICO</name>
<dbReference type="GO" id="GO:0046872">
    <property type="term" value="F:metal ion binding"/>
    <property type="evidence" value="ECO:0007669"/>
    <property type="project" value="UniProtKB-KW"/>
</dbReference>
<comment type="function">
    <text evidence="12">Catalyzes the phosphorylation of ribose at O-5 in a reaction requiring ATP and magnesium. The resulting D-ribose-5-phosphate can then be used either for sythesis of nucleotides, histidine, and tryptophan, or as a component of the pentose phosphate pathway.</text>
</comment>
<dbReference type="GO" id="GO:0005524">
    <property type="term" value="F:ATP binding"/>
    <property type="evidence" value="ECO:0007669"/>
    <property type="project" value="UniProtKB-UniRule"/>
</dbReference>
<dbReference type="Gene3D" id="3.40.1190.20">
    <property type="match status" value="1"/>
</dbReference>
<evidence type="ECO:0000256" key="4">
    <source>
        <dbReference type="ARBA" id="ARBA00022679"/>
    </source>
</evidence>
<gene>
    <name evidence="12" type="primary">rbsK</name>
    <name evidence="14" type="ORF">C1I63_18205</name>
</gene>
<accession>A0A2T4UNU5</accession>
<feature type="binding site" evidence="12">
    <location>
        <position position="289"/>
    </location>
    <ligand>
        <name>K(+)</name>
        <dbReference type="ChEBI" id="CHEBI:29103"/>
    </ligand>
</feature>
<evidence type="ECO:0000259" key="13">
    <source>
        <dbReference type="Pfam" id="PF00294"/>
    </source>
</evidence>
<keyword evidence="5 12" id="KW-0479">Metal-binding</keyword>
<evidence type="ECO:0000313" key="15">
    <source>
        <dbReference type="Proteomes" id="UP000241085"/>
    </source>
</evidence>
<feature type="binding site" evidence="12">
    <location>
        <position position="250"/>
    </location>
    <ligand>
        <name>K(+)</name>
        <dbReference type="ChEBI" id="CHEBI:29103"/>
    </ligand>
</feature>
<dbReference type="GO" id="GO:0005737">
    <property type="term" value="C:cytoplasm"/>
    <property type="evidence" value="ECO:0007669"/>
    <property type="project" value="UniProtKB-SubCell"/>
</dbReference>
<dbReference type="HAMAP" id="MF_01987">
    <property type="entry name" value="Ribokinase"/>
    <property type="match status" value="1"/>
</dbReference>
<comment type="cofactor">
    <cofactor evidence="12">
        <name>Mg(2+)</name>
        <dbReference type="ChEBI" id="CHEBI:18420"/>
    </cofactor>
    <text evidence="12">Requires a divalent cation, most likely magnesium in vivo, as an electrophilic catalyst to aid phosphoryl group transfer. It is the chelate of the metal and the nucleotide that is the actual substrate.</text>
</comment>
<comment type="catalytic activity">
    <reaction evidence="12">
        <text>D-ribose + ATP = D-ribose 5-phosphate + ADP + H(+)</text>
        <dbReference type="Rhea" id="RHEA:13697"/>
        <dbReference type="ChEBI" id="CHEBI:15378"/>
        <dbReference type="ChEBI" id="CHEBI:30616"/>
        <dbReference type="ChEBI" id="CHEBI:47013"/>
        <dbReference type="ChEBI" id="CHEBI:78346"/>
        <dbReference type="ChEBI" id="CHEBI:456216"/>
        <dbReference type="EC" id="2.7.1.15"/>
    </reaction>
</comment>
<dbReference type="EMBL" id="PZPL01000002">
    <property type="protein sequence ID" value="PTL71181.1"/>
    <property type="molecule type" value="Genomic_DNA"/>
</dbReference>
<feature type="binding site" evidence="12">
    <location>
        <position position="287"/>
    </location>
    <ligand>
        <name>K(+)</name>
        <dbReference type="ChEBI" id="CHEBI:29103"/>
    </ligand>
</feature>
<keyword evidence="6 12" id="KW-0547">Nucleotide-binding</keyword>
<feature type="binding site" evidence="12">
    <location>
        <position position="248"/>
    </location>
    <ligand>
        <name>K(+)</name>
        <dbReference type="ChEBI" id="CHEBI:29103"/>
    </ligand>
</feature>
<keyword evidence="9 12" id="KW-0460">Magnesium</keyword>
<evidence type="ECO:0000256" key="2">
    <source>
        <dbReference type="ARBA" id="ARBA00012035"/>
    </source>
</evidence>
<keyword evidence="15" id="KW-1185">Reference proteome</keyword>
<dbReference type="SUPFAM" id="SSF53613">
    <property type="entry name" value="Ribokinase-like"/>
    <property type="match status" value="1"/>
</dbReference>
<evidence type="ECO:0000313" key="14">
    <source>
        <dbReference type="EMBL" id="PTL71181.1"/>
    </source>
</evidence>
<feature type="binding site" evidence="12">
    <location>
        <begin position="13"/>
        <end position="15"/>
    </location>
    <ligand>
        <name>substrate</name>
    </ligand>
</feature>
<dbReference type="PANTHER" id="PTHR10584">
    <property type="entry name" value="SUGAR KINASE"/>
    <property type="match status" value="1"/>
</dbReference>
<feature type="binding site" evidence="12">
    <location>
        <begin position="41"/>
        <end position="45"/>
    </location>
    <ligand>
        <name>substrate</name>
    </ligand>
</feature>
<evidence type="ECO:0000256" key="3">
    <source>
        <dbReference type="ARBA" id="ARBA00016943"/>
    </source>
</evidence>
<feature type="domain" description="Carbohydrate kinase PfkB" evidence="13">
    <location>
        <begin position="6"/>
        <end position="297"/>
    </location>
</feature>
<dbReference type="GO" id="GO:0004747">
    <property type="term" value="F:ribokinase activity"/>
    <property type="evidence" value="ECO:0007669"/>
    <property type="project" value="UniProtKB-UniRule"/>
</dbReference>
<keyword evidence="4 12" id="KW-0808">Transferase</keyword>
<dbReference type="InterPro" id="IPR002173">
    <property type="entry name" value="Carboh/pur_kinase_PfkB_CS"/>
</dbReference>
<feature type="binding site" evidence="12">
    <location>
        <position position="140"/>
    </location>
    <ligand>
        <name>substrate</name>
    </ligand>
</feature>
<dbReference type="PROSITE" id="PS00584">
    <property type="entry name" value="PFKB_KINASES_2"/>
    <property type="match status" value="1"/>
</dbReference>
<feature type="active site" description="Proton acceptor" evidence="12">
    <location>
        <position position="254"/>
    </location>
</feature>
<evidence type="ECO:0000256" key="11">
    <source>
        <dbReference type="ARBA" id="ARBA00023277"/>
    </source>
</evidence>
<feature type="binding site" evidence="12">
    <location>
        <begin position="222"/>
        <end position="227"/>
    </location>
    <ligand>
        <name>ATP</name>
        <dbReference type="ChEBI" id="CHEBI:30616"/>
    </ligand>
</feature>
<evidence type="ECO:0000256" key="8">
    <source>
        <dbReference type="ARBA" id="ARBA00022840"/>
    </source>
</evidence>
<comment type="similarity">
    <text evidence="1">Belongs to the carbohydrate kinase pfkB family.</text>
</comment>
<comment type="caution">
    <text evidence="12">Lacks conserved residue(s) required for the propagation of feature annotation.</text>
</comment>
<evidence type="ECO:0000256" key="10">
    <source>
        <dbReference type="ARBA" id="ARBA00022958"/>
    </source>
</evidence>
<evidence type="ECO:0000256" key="12">
    <source>
        <dbReference type="HAMAP-Rule" id="MF_01987"/>
    </source>
</evidence>
<dbReference type="AlphaFoldDB" id="A0A2T4UNU5"/>
<keyword evidence="10 12" id="KW-0630">Potassium</keyword>
<comment type="caution">
    <text evidence="14">The sequence shown here is derived from an EMBL/GenBank/DDBJ whole genome shotgun (WGS) entry which is preliminary data.</text>
</comment>
<dbReference type="PANTHER" id="PTHR10584:SF166">
    <property type="entry name" value="RIBOKINASE"/>
    <property type="match status" value="1"/>
</dbReference>
<comment type="subcellular location">
    <subcellularLocation>
        <location evidence="12">Cytoplasm</location>
    </subcellularLocation>
</comment>
<reference evidence="14 15" key="1">
    <citation type="submission" date="2018-03" db="EMBL/GenBank/DDBJ databases">
        <title>Bacteriophage NCPPB3778 and a type I-E CRISPR drive the evolution of the US Biological Select Agent, Rathayibacter toxicus.</title>
        <authorList>
            <person name="Davis E.W.II."/>
            <person name="Tabima J.F."/>
            <person name="Weisberg A.J."/>
            <person name="Dantas Lopes L."/>
            <person name="Wiseman M.S."/>
            <person name="Wiseman M.S."/>
            <person name="Pupko T."/>
            <person name="Belcher M.S."/>
            <person name="Sechler A.J."/>
            <person name="Tancos M.A."/>
            <person name="Schroeder B.K."/>
            <person name="Murray T.D."/>
            <person name="Luster D.G."/>
            <person name="Schneider W.L."/>
            <person name="Rogers E."/>
            <person name="Andreote F.D."/>
            <person name="Grunwald N.J."/>
            <person name="Putnam M.L."/>
            <person name="Chang J.H."/>
        </authorList>
    </citation>
    <scope>NUCLEOTIDE SEQUENCE [LARGE SCALE GENOMIC DNA]</scope>
    <source>
        <strain evidence="14 15">DSM 15933</strain>
    </source>
</reference>
<comment type="subunit">
    <text evidence="12">Homodimer.</text>
</comment>
<dbReference type="CDD" id="cd01174">
    <property type="entry name" value="ribokinase"/>
    <property type="match status" value="1"/>
</dbReference>
<dbReference type="InterPro" id="IPR011877">
    <property type="entry name" value="Ribokinase"/>
</dbReference>
<evidence type="ECO:0000256" key="5">
    <source>
        <dbReference type="ARBA" id="ARBA00022723"/>
    </source>
</evidence>
<dbReference type="UniPathway" id="UPA00916">
    <property type="reaction ID" value="UER00889"/>
</dbReference>
<evidence type="ECO:0000256" key="6">
    <source>
        <dbReference type="ARBA" id="ARBA00022741"/>
    </source>
</evidence>
<dbReference type="InterPro" id="IPR029056">
    <property type="entry name" value="Ribokinase-like"/>
</dbReference>
<protein>
    <recommendedName>
        <fullName evidence="3 12">Ribokinase</fullName>
        <shortName evidence="12">RK</shortName>
        <ecNumber evidence="2 12">2.7.1.15</ecNumber>
    </recommendedName>
</protein>
<organism evidence="14 15">
    <name type="scientific">Rathayibacter caricis DSM 15933</name>
    <dbReference type="NCBI Taxonomy" id="1328867"/>
    <lineage>
        <taxon>Bacteria</taxon>
        <taxon>Bacillati</taxon>
        <taxon>Actinomycetota</taxon>
        <taxon>Actinomycetes</taxon>
        <taxon>Micrococcales</taxon>
        <taxon>Microbacteriaceae</taxon>
        <taxon>Rathayibacter</taxon>
    </lineage>
</organism>
<dbReference type="Proteomes" id="UP000241085">
    <property type="component" value="Unassembled WGS sequence"/>
</dbReference>
<dbReference type="GO" id="GO:0019303">
    <property type="term" value="P:D-ribose catabolic process"/>
    <property type="evidence" value="ECO:0007669"/>
    <property type="project" value="UniProtKB-UniRule"/>
</dbReference>
<evidence type="ECO:0000256" key="7">
    <source>
        <dbReference type="ARBA" id="ARBA00022777"/>
    </source>
</evidence>
<feature type="binding site" evidence="12">
    <location>
        <position position="184"/>
    </location>
    <ligand>
        <name>ATP</name>
        <dbReference type="ChEBI" id="CHEBI:30616"/>
    </ligand>
</feature>
<comment type="similarity">
    <text evidence="12">Belongs to the carbohydrate kinase PfkB family. Ribokinase subfamily.</text>
</comment>